<evidence type="ECO:0000313" key="2">
    <source>
        <dbReference type="EMBL" id="UXZ04881.1"/>
    </source>
</evidence>
<evidence type="ECO:0000313" key="3">
    <source>
        <dbReference type="Proteomes" id="UP001063782"/>
    </source>
</evidence>
<feature type="region of interest" description="Disordered" evidence="1">
    <location>
        <begin position="1"/>
        <end position="23"/>
    </location>
</feature>
<keyword evidence="3" id="KW-1185">Reference proteome</keyword>
<dbReference type="EMBL" id="CP089977">
    <property type="protein sequence ID" value="UXZ04881.1"/>
    <property type="molecule type" value="Genomic_DNA"/>
</dbReference>
<feature type="compositionally biased region" description="Polar residues" evidence="1">
    <location>
        <begin position="7"/>
        <end position="21"/>
    </location>
</feature>
<organism evidence="2 3">
    <name type="scientific">Moraxella nasicaprae</name>
    <dbReference type="NCBI Taxonomy" id="2904122"/>
    <lineage>
        <taxon>Bacteria</taxon>
        <taxon>Pseudomonadati</taxon>
        <taxon>Pseudomonadota</taxon>
        <taxon>Gammaproteobacteria</taxon>
        <taxon>Moraxellales</taxon>
        <taxon>Moraxellaceae</taxon>
        <taxon>Moraxella</taxon>
    </lineage>
</organism>
<evidence type="ECO:0000256" key="1">
    <source>
        <dbReference type="SAM" id="MobiDB-lite"/>
    </source>
</evidence>
<accession>A0ABY6F450</accession>
<gene>
    <name evidence="2" type="ORF">LU297_00015</name>
</gene>
<dbReference type="Proteomes" id="UP001063782">
    <property type="component" value="Chromosome"/>
</dbReference>
<name>A0ABY6F450_9GAMM</name>
<sequence>MNMDKTAMTTINQHTSQSSTRRSWRHTYPAITLLLLGGISGCQTMTPPTHTIHQPSLVSPSHFAKSTLANAIGEQLSQERYAVVTYRTKVSPLFSPDDIDAGADNLRSSIIKTYEYTLNQANHEADSAAFRTFDDYMTHPELPYLRYDDEQTGKEPQAVINRHIGMSEEYKEVGRTIEQINDALYLCLLTNSNDLDTVVRQNPAIASDDKAVKQIFAQVDTCIQTAHDDLHPVQTQAQSYQFDDIANIKQCATNYRTGIKQALAKNRRHAILDGQNYDDYDAVYRNFHACTDSTKLSLDPYAYINLQYTERQLNQGFVRAQCSSLARQRQQALIAEGKNYTQHADDYLQSYYDYLICLDNRASQILGADKIITQPIQSLTQADEAWDNLKTVWFDDAQTDETDSNKTNWFDQYKKMKQSGQVEVGTTAINDVAKARQGSHVYAGMIGAMLEQAKQTPAQINAQNTYYHDHATVTTLSHHQPALAKWDYLIDMNYQSATANYSVQLPISFNLGQNKLTADVSAGLPILAMMMPQYAPLPSEVPKGLVDFGMPKQLQGVLPLAVVYQAINEANIKLFESLDDELFTAVDIRQDDFAKQLGATSAIKLHIDAHVIGKNIGMIGKYIAQNLKQHIDTHPDSYSDGQLTQAKIHALIDDWLLINQGHHINDVGDVFMLINSILPINLYGSSYYYLNAQGKLIGVQTVQTLEETMQQQKRQTIVQTRYGKAYFDKMPLAGQFRQTFSNNTAVNGSAWLTKLKQETMLAHKAAQYRENQAPLIELNQDDHQPSDSTP</sequence>
<proteinExistence type="predicted"/>
<reference evidence="2" key="1">
    <citation type="submission" date="2021-12" db="EMBL/GenBank/DDBJ databases">
        <title>taxonomy of Moraxella sp. ZY201224.</title>
        <authorList>
            <person name="Li F."/>
        </authorList>
    </citation>
    <scope>NUCLEOTIDE SEQUENCE</scope>
    <source>
        <strain evidence="2">ZY201224</strain>
    </source>
</reference>
<dbReference type="RefSeq" id="WP_263076382.1">
    <property type="nucleotide sequence ID" value="NZ_CP089977.1"/>
</dbReference>
<protein>
    <submittedName>
        <fullName evidence="2">Uncharacterized protein</fullName>
    </submittedName>
</protein>